<evidence type="ECO:0000313" key="2">
    <source>
        <dbReference type="Proteomes" id="UP001311915"/>
    </source>
</evidence>
<gene>
    <name evidence="1" type="ORF">R3W88_007655</name>
</gene>
<name>A0AAV9M876_9SOLN</name>
<proteinExistence type="predicted"/>
<organism evidence="1 2">
    <name type="scientific">Solanum pinnatisectum</name>
    <name type="common">tansyleaf nightshade</name>
    <dbReference type="NCBI Taxonomy" id="50273"/>
    <lineage>
        <taxon>Eukaryota</taxon>
        <taxon>Viridiplantae</taxon>
        <taxon>Streptophyta</taxon>
        <taxon>Embryophyta</taxon>
        <taxon>Tracheophyta</taxon>
        <taxon>Spermatophyta</taxon>
        <taxon>Magnoliopsida</taxon>
        <taxon>eudicotyledons</taxon>
        <taxon>Gunneridae</taxon>
        <taxon>Pentapetalae</taxon>
        <taxon>asterids</taxon>
        <taxon>lamiids</taxon>
        <taxon>Solanales</taxon>
        <taxon>Solanaceae</taxon>
        <taxon>Solanoideae</taxon>
        <taxon>Solaneae</taxon>
        <taxon>Solanum</taxon>
    </lineage>
</organism>
<dbReference type="EMBL" id="JAWPEI010000002">
    <property type="protein sequence ID" value="KAK4733394.1"/>
    <property type="molecule type" value="Genomic_DNA"/>
</dbReference>
<dbReference type="AlphaFoldDB" id="A0AAV9M876"/>
<keyword evidence="2" id="KW-1185">Reference proteome</keyword>
<evidence type="ECO:0000313" key="1">
    <source>
        <dbReference type="EMBL" id="KAK4733394.1"/>
    </source>
</evidence>
<dbReference type="Proteomes" id="UP001311915">
    <property type="component" value="Unassembled WGS sequence"/>
</dbReference>
<comment type="caution">
    <text evidence="1">The sequence shown here is derived from an EMBL/GenBank/DDBJ whole genome shotgun (WGS) entry which is preliminary data.</text>
</comment>
<reference evidence="1 2" key="1">
    <citation type="submission" date="2023-10" db="EMBL/GenBank/DDBJ databases">
        <title>Genome-Wide Identification Analysis in wild type Solanum Pinnatisectum Reveals Some Genes Defensing Phytophthora Infestans.</title>
        <authorList>
            <person name="Sun C."/>
        </authorList>
    </citation>
    <scope>NUCLEOTIDE SEQUENCE [LARGE SCALE GENOMIC DNA]</scope>
    <source>
        <strain evidence="1">LQN</strain>
        <tissue evidence="1">Leaf</tissue>
    </source>
</reference>
<protein>
    <submittedName>
        <fullName evidence="1">Uncharacterized protein</fullName>
    </submittedName>
</protein>
<accession>A0AAV9M876</accession>
<sequence>MECSLFQLATLSEPACSTWTRSEEVHRMGPASSLEMVREKLPKQSWRSQNIKANTWLQLLRNWFMVDEEIKVP</sequence>